<dbReference type="OrthoDB" id="8980497at2759"/>
<name>A0A3N0YLR9_ANAGA</name>
<dbReference type="InterPro" id="IPR013783">
    <property type="entry name" value="Ig-like_fold"/>
</dbReference>
<gene>
    <name evidence="3" type="ORF">DPX16_1058</name>
</gene>
<keyword evidence="4" id="KW-1185">Reference proteome</keyword>
<dbReference type="InterPro" id="IPR003599">
    <property type="entry name" value="Ig_sub"/>
</dbReference>
<evidence type="ECO:0000256" key="1">
    <source>
        <dbReference type="SAM" id="Phobius"/>
    </source>
</evidence>
<feature type="transmembrane region" description="Helical" evidence="1">
    <location>
        <begin position="126"/>
        <end position="146"/>
    </location>
</feature>
<protein>
    <recommendedName>
        <fullName evidence="2">Immunoglobulin domain-containing protein</fullName>
    </recommendedName>
</protein>
<keyword evidence="1" id="KW-0472">Membrane</keyword>
<feature type="domain" description="Immunoglobulin" evidence="2">
    <location>
        <begin position="157"/>
        <end position="257"/>
    </location>
</feature>
<evidence type="ECO:0000259" key="2">
    <source>
        <dbReference type="SMART" id="SM00409"/>
    </source>
</evidence>
<reference evidence="3 4" key="1">
    <citation type="submission" date="2018-10" db="EMBL/GenBank/DDBJ databases">
        <title>Genome assembly for a Yunnan-Guizhou Plateau 3E fish, Anabarilius grahami (Regan), and its evolutionary and genetic applications.</title>
        <authorList>
            <person name="Jiang W."/>
        </authorList>
    </citation>
    <scope>NUCLEOTIDE SEQUENCE [LARGE SCALE GENOMIC DNA]</scope>
    <source>
        <strain evidence="3">AG-KIZ</strain>
        <tissue evidence="3">Muscle</tissue>
    </source>
</reference>
<feature type="domain" description="Immunoglobulin" evidence="2">
    <location>
        <begin position="1"/>
        <end position="102"/>
    </location>
</feature>
<sequence length="284" mass="30711">GSRLEATEGQNVTISFDIDEVEKATQVKITFKGVNEKQPSVIAQRPWISHDEPPAGVSLRVEKGRVNVTIQHVNISSSGLYEALALFKNKKPSRANATLLVNEAPFSSTSAPPHSSTPKPPDTSNVLWLCAVIPLVIVISVVICFCKRRKATLIVAGSRLEATEGQNATISFDIDEVEKATQVKITSIRGNEKQPSVIAQRPWISHDEPPAGVSLLVEKGRVSLTIQHVSISDSGLYKAQALIKFKKSTASAVLLVHIFLQSSTTSDLQSSATAHLHPKTSQLI</sequence>
<dbReference type="Proteomes" id="UP000281406">
    <property type="component" value="Unassembled WGS sequence"/>
</dbReference>
<proteinExistence type="predicted"/>
<organism evidence="3 4">
    <name type="scientific">Anabarilius grahami</name>
    <name type="common">Kanglang fish</name>
    <name type="synonym">Barilius grahami</name>
    <dbReference type="NCBI Taxonomy" id="495550"/>
    <lineage>
        <taxon>Eukaryota</taxon>
        <taxon>Metazoa</taxon>
        <taxon>Chordata</taxon>
        <taxon>Craniata</taxon>
        <taxon>Vertebrata</taxon>
        <taxon>Euteleostomi</taxon>
        <taxon>Actinopterygii</taxon>
        <taxon>Neopterygii</taxon>
        <taxon>Teleostei</taxon>
        <taxon>Ostariophysi</taxon>
        <taxon>Cypriniformes</taxon>
        <taxon>Xenocyprididae</taxon>
        <taxon>Xenocypridinae</taxon>
        <taxon>Xenocypridinae incertae sedis</taxon>
        <taxon>Anabarilius</taxon>
    </lineage>
</organism>
<dbReference type="SUPFAM" id="SSF48726">
    <property type="entry name" value="Immunoglobulin"/>
    <property type="match status" value="1"/>
</dbReference>
<accession>A0A3N0YLR9</accession>
<keyword evidence="1" id="KW-0812">Transmembrane</keyword>
<dbReference type="EMBL" id="RJVU01036753">
    <property type="protein sequence ID" value="ROL46831.1"/>
    <property type="molecule type" value="Genomic_DNA"/>
</dbReference>
<dbReference type="SMART" id="SM00409">
    <property type="entry name" value="IG"/>
    <property type="match status" value="2"/>
</dbReference>
<comment type="caution">
    <text evidence="3">The sequence shown here is derived from an EMBL/GenBank/DDBJ whole genome shotgun (WGS) entry which is preliminary data.</text>
</comment>
<dbReference type="Gene3D" id="2.60.40.10">
    <property type="entry name" value="Immunoglobulins"/>
    <property type="match status" value="1"/>
</dbReference>
<dbReference type="AlphaFoldDB" id="A0A3N0YLR9"/>
<evidence type="ECO:0000313" key="4">
    <source>
        <dbReference type="Proteomes" id="UP000281406"/>
    </source>
</evidence>
<dbReference type="InterPro" id="IPR036179">
    <property type="entry name" value="Ig-like_dom_sf"/>
</dbReference>
<feature type="non-terminal residue" evidence="3">
    <location>
        <position position="1"/>
    </location>
</feature>
<evidence type="ECO:0000313" key="3">
    <source>
        <dbReference type="EMBL" id="ROL46831.1"/>
    </source>
</evidence>
<keyword evidence="1" id="KW-1133">Transmembrane helix</keyword>